<proteinExistence type="predicted"/>
<feature type="region of interest" description="Disordered" evidence="1">
    <location>
        <begin position="373"/>
        <end position="481"/>
    </location>
</feature>
<feature type="region of interest" description="Disordered" evidence="1">
    <location>
        <begin position="584"/>
        <end position="714"/>
    </location>
</feature>
<gene>
    <name evidence="2" type="ORF">PGLA1383_LOCUS45133</name>
</gene>
<feature type="compositionally biased region" description="Low complexity" evidence="1">
    <location>
        <begin position="649"/>
        <end position="660"/>
    </location>
</feature>
<dbReference type="Proteomes" id="UP000654075">
    <property type="component" value="Unassembled WGS sequence"/>
</dbReference>
<feature type="region of interest" description="Disordered" evidence="1">
    <location>
        <begin position="1"/>
        <end position="31"/>
    </location>
</feature>
<feature type="compositionally biased region" description="Pro residues" evidence="1">
    <location>
        <begin position="146"/>
        <end position="160"/>
    </location>
</feature>
<feature type="compositionally biased region" description="Gly residues" evidence="1">
    <location>
        <begin position="465"/>
        <end position="476"/>
    </location>
</feature>
<keyword evidence="3" id="KW-1185">Reference proteome</keyword>
<dbReference type="AlphaFoldDB" id="A0A813GNC3"/>
<feature type="compositionally biased region" description="Low complexity" evidence="1">
    <location>
        <begin position="1"/>
        <end position="15"/>
    </location>
</feature>
<evidence type="ECO:0000313" key="3">
    <source>
        <dbReference type="Proteomes" id="UP000654075"/>
    </source>
</evidence>
<dbReference type="OrthoDB" id="10447960at2759"/>
<name>A0A813GNC3_POLGL</name>
<feature type="region of interest" description="Disordered" evidence="1">
    <location>
        <begin position="181"/>
        <end position="267"/>
    </location>
</feature>
<feature type="compositionally biased region" description="Low complexity" evidence="1">
    <location>
        <begin position="97"/>
        <end position="110"/>
    </location>
</feature>
<protein>
    <submittedName>
        <fullName evidence="2">Uncharacterized protein</fullName>
    </submittedName>
</protein>
<feature type="compositionally biased region" description="Low complexity" evidence="1">
    <location>
        <begin position="304"/>
        <end position="318"/>
    </location>
</feature>
<feature type="compositionally biased region" description="Low complexity" evidence="1">
    <location>
        <begin position="435"/>
        <end position="448"/>
    </location>
</feature>
<sequence length="714" mass="74029">MAGVAVGSSAATSSGPLRSSLSTLGSPRGPFDTAEEAVNYYGWRPKRSLSTQELEEMEIEQKRLQVKQMIERNRRFLEKNQGSLHTTIISSMPTPLSSSRRSVDGSSLRSPRPCTPELSSRCEGVPAKAAATEVRETKPTQRCSLPGPPATALPETPPKQPAEAGTAAAVVEPVAAAATVAPEAAAAAASAVTAAAPPRKTPASWTFSPRSASAQHSRTSSSRSLSPPKALQRAVPCKQVPPSVPAARPLRRPTSTGRLPGAAPLEAKEEAAQKEICVAAKMPTPSRNASRALSCQRVPGAGVEAPAAAAPLSAAAAEEPPPPPPPAMERVSLVRRQGWAARNVEAAATTLACAMAAEEALAAIEAAAAGPIGAANEAPSGEPSEPRGLGDAQSSWATHQFHPEQPPPSSEAEVPEASQPPPTRPWRSHTEARAAARAASPRARTSASGVGKVSPRLQSAPNGATGTGTDQGGGYTGEAVTTAPKLPGAAALRKVLPAASMAEEVAAACRSLPVRRRPVTRLKVLPKFLQDMVSGNKPEEAKRGLNHAKLEDKSFPLGRNDDDEYDVEGAQIVGSQFTADDVAVFQKKRKGDGKGDEEKPKGPPKPFFASEAKRPNPEEIEEGGPVRFKRKSDRDAAVPSSTSKKGVDAASAIRKAAQAALDEGSDSPPRQRPGGASSAGNAKKAEALASRGPAATAKRKQLSFDADDNDDDDG</sequence>
<accession>A0A813GNC3</accession>
<evidence type="ECO:0000256" key="1">
    <source>
        <dbReference type="SAM" id="MobiDB-lite"/>
    </source>
</evidence>
<feature type="compositionally biased region" description="Polar residues" evidence="1">
    <location>
        <begin position="16"/>
        <end position="25"/>
    </location>
</feature>
<feature type="region of interest" description="Disordered" evidence="1">
    <location>
        <begin position="536"/>
        <end position="567"/>
    </location>
</feature>
<dbReference type="EMBL" id="CAJNNV010029413">
    <property type="protein sequence ID" value="CAE8628518.1"/>
    <property type="molecule type" value="Genomic_DNA"/>
</dbReference>
<feature type="region of interest" description="Disordered" evidence="1">
    <location>
        <begin position="304"/>
        <end position="331"/>
    </location>
</feature>
<organism evidence="2 3">
    <name type="scientific">Polarella glacialis</name>
    <name type="common">Dinoflagellate</name>
    <dbReference type="NCBI Taxonomy" id="89957"/>
    <lineage>
        <taxon>Eukaryota</taxon>
        <taxon>Sar</taxon>
        <taxon>Alveolata</taxon>
        <taxon>Dinophyceae</taxon>
        <taxon>Suessiales</taxon>
        <taxon>Suessiaceae</taxon>
        <taxon>Polarella</taxon>
    </lineage>
</organism>
<feature type="compositionally biased region" description="Basic and acidic residues" evidence="1">
    <location>
        <begin position="537"/>
        <end position="554"/>
    </location>
</feature>
<feature type="compositionally biased region" description="Low complexity" evidence="1">
    <location>
        <begin position="181"/>
        <end position="198"/>
    </location>
</feature>
<feature type="compositionally biased region" description="Acidic residues" evidence="1">
    <location>
        <begin position="705"/>
        <end position="714"/>
    </location>
</feature>
<feature type="region of interest" description="Disordered" evidence="1">
    <location>
        <begin position="81"/>
        <end position="167"/>
    </location>
</feature>
<feature type="compositionally biased region" description="Basic and acidic residues" evidence="1">
    <location>
        <begin position="592"/>
        <end position="601"/>
    </location>
</feature>
<reference evidence="2" key="1">
    <citation type="submission" date="2021-02" db="EMBL/GenBank/DDBJ databases">
        <authorList>
            <person name="Dougan E. K."/>
            <person name="Rhodes N."/>
            <person name="Thang M."/>
            <person name="Chan C."/>
        </authorList>
    </citation>
    <scope>NUCLEOTIDE SEQUENCE</scope>
</reference>
<feature type="compositionally biased region" description="Polar residues" evidence="1">
    <location>
        <begin position="81"/>
        <end position="96"/>
    </location>
</feature>
<evidence type="ECO:0000313" key="2">
    <source>
        <dbReference type="EMBL" id="CAE8628518.1"/>
    </source>
</evidence>
<feature type="compositionally biased region" description="Low complexity" evidence="1">
    <location>
        <begin position="210"/>
        <end position="226"/>
    </location>
</feature>
<comment type="caution">
    <text evidence="2">The sequence shown here is derived from an EMBL/GenBank/DDBJ whole genome shotgun (WGS) entry which is preliminary data.</text>
</comment>